<proteinExistence type="predicted"/>
<dbReference type="InterPro" id="IPR036691">
    <property type="entry name" value="Endo/exonu/phosph_ase_sf"/>
</dbReference>
<comment type="caution">
    <text evidence="1">The sequence shown here is derived from an EMBL/GenBank/DDBJ whole genome shotgun (WGS) entry which is preliminary data.</text>
</comment>
<dbReference type="HOGENOM" id="CLU_2204671_0_0_9"/>
<dbReference type="AlphaFoldDB" id="J8EKI2"/>
<dbReference type="SUPFAM" id="SSF56219">
    <property type="entry name" value="DNase I-like"/>
    <property type="match status" value="1"/>
</dbReference>
<protein>
    <recommendedName>
        <fullName evidence="3">Endonuclease/exonuclease/phosphatase domain-containing protein</fullName>
    </recommendedName>
</protein>
<dbReference type="PATRIC" id="fig|1053219.3.peg.5640"/>
<dbReference type="EMBL" id="AHEN01000055">
    <property type="protein sequence ID" value="EJQ91767.1"/>
    <property type="molecule type" value="Genomic_DNA"/>
</dbReference>
<evidence type="ECO:0008006" key="3">
    <source>
        <dbReference type="Google" id="ProtNLM"/>
    </source>
</evidence>
<dbReference type="Gene3D" id="3.60.10.10">
    <property type="entry name" value="Endonuclease/exonuclease/phosphatase"/>
    <property type="match status" value="1"/>
</dbReference>
<dbReference type="Proteomes" id="UP000006997">
    <property type="component" value="Unassembled WGS sequence"/>
</dbReference>
<evidence type="ECO:0000313" key="1">
    <source>
        <dbReference type="EMBL" id="EJQ91767.1"/>
    </source>
</evidence>
<name>J8EKI2_BACCE</name>
<reference evidence="1 2" key="1">
    <citation type="submission" date="2012-04" db="EMBL/GenBank/DDBJ databases">
        <title>The Genome Sequence of Bacillus cereus MC67.</title>
        <authorList>
            <consortium name="The Broad Institute Genome Sequencing Platform"/>
            <consortium name="The Broad Institute Genome Sequencing Center for Infectious Disease"/>
            <person name="Feldgarden M."/>
            <person name="Van der Auwera G.A."/>
            <person name="Mahillon J."/>
            <person name="Duprez V."/>
            <person name="Timmery S."/>
            <person name="Mattelet C."/>
            <person name="Dierick K."/>
            <person name="Sun M."/>
            <person name="Yu Z."/>
            <person name="Zhu L."/>
            <person name="Hu X."/>
            <person name="Shank E.B."/>
            <person name="Swiecicka I."/>
            <person name="Hansen B.M."/>
            <person name="Andrup L."/>
            <person name="Young S.K."/>
            <person name="Zeng Q."/>
            <person name="Gargeya S."/>
            <person name="Fitzgerald M."/>
            <person name="Haas B."/>
            <person name="Abouelleil A."/>
            <person name="Alvarado L."/>
            <person name="Arachchi H.M."/>
            <person name="Berlin A."/>
            <person name="Chapman S.B."/>
            <person name="Goldberg J."/>
            <person name="Griggs A."/>
            <person name="Gujja S."/>
            <person name="Hansen M."/>
            <person name="Howarth C."/>
            <person name="Imamovic A."/>
            <person name="Larimer J."/>
            <person name="McCowen C."/>
            <person name="Montmayeur A."/>
            <person name="Murphy C."/>
            <person name="Neiman D."/>
            <person name="Pearson M."/>
            <person name="Priest M."/>
            <person name="Roberts A."/>
            <person name="Saif S."/>
            <person name="Shea T."/>
            <person name="Sisk P."/>
            <person name="Sykes S."/>
            <person name="Wortman J."/>
            <person name="Nusbaum C."/>
            <person name="Birren B."/>
        </authorList>
    </citation>
    <scope>NUCLEOTIDE SEQUENCE [LARGE SCALE GENOMIC DNA]</scope>
    <source>
        <strain evidence="1 2">MC67</strain>
    </source>
</reference>
<evidence type="ECO:0000313" key="2">
    <source>
        <dbReference type="Proteomes" id="UP000006997"/>
    </source>
</evidence>
<accession>J8EKI2</accession>
<gene>
    <name evidence="1" type="ORF">II3_05507</name>
</gene>
<organism evidence="1 2">
    <name type="scientific">Bacillus cereus MC67</name>
    <dbReference type="NCBI Taxonomy" id="1053219"/>
    <lineage>
        <taxon>Bacteria</taxon>
        <taxon>Bacillati</taxon>
        <taxon>Bacillota</taxon>
        <taxon>Bacilli</taxon>
        <taxon>Bacillales</taxon>
        <taxon>Bacillaceae</taxon>
        <taxon>Bacillus</taxon>
        <taxon>Bacillus cereus group</taxon>
    </lineage>
</organism>
<sequence length="107" mass="11935">MNSYFSKPTKCCRRLYPAFPPAVPIPESVTFMTWNIYQGFDVTPLFAAPPNQIPVVVTQVFRQFLATNFPVRAQAIAKAIALEKPDLIGLQEAVLIKLIIPIFGIIT</sequence>